<dbReference type="AlphaFoldDB" id="A0A378BFM6"/>
<accession>A0A378BFM6</accession>
<organism evidence="3 5">
    <name type="scientific">Klebsiella pneumoniae</name>
    <dbReference type="NCBI Taxonomy" id="573"/>
    <lineage>
        <taxon>Bacteria</taxon>
        <taxon>Pseudomonadati</taxon>
        <taxon>Pseudomonadota</taxon>
        <taxon>Gammaproteobacteria</taxon>
        <taxon>Enterobacterales</taxon>
        <taxon>Enterobacteriaceae</taxon>
        <taxon>Klebsiella/Raoultella group</taxon>
        <taxon>Klebsiella</taxon>
        <taxon>Klebsiella pneumoniae complex</taxon>
    </lineage>
</organism>
<sequence length="41" mass="4382">MLTSWAATGCSACFNLLGGVLWLGLMIYFLKDKSVGNSQQG</sequence>
<evidence type="ECO:0000313" key="4">
    <source>
        <dbReference type="Proteomes" id="UP000255099"/>
    </source>
</evidence>
<keyword evidence="1" id="KW-0812">Transmembrane</keyword>
<keyword evidence="1" id="KW-0472">Membrane</keyword>
<keyword evidence="1" id="KW-1133">Transmembrane helix</keyword>
<reference evidence="4 5" key="1">
    <citation type="submission" date="2018-06" db="EMBL/GenBank/DDBJ databases">
        <authorList>
            <consortium name="Pathogen Informatics"/>
            <person name="Doyle S."/>
        </authorList>
    </citation>
    <scope>NUCLEOTIDE SEQUENCE [LARGE SCALE GENOMIC DNA]</scope>
    <source>
        <strain evidence="3 5">NCTC204</strain>
        <strain evidence="2 4">NCTC9637</strain>
    </source>
</reference>
<proteinExistence type="predicted"/>
<evidence type="ECO:0000256" key="1">
    <source>
        <dbReference type="SAM" id="Phobius"/>
    </source>
</evidence>
<feature type="transmembrane region" description="Helical" evidence="1">
    <location>
        <begin position="6"/>
        <end position="30"/>
    </location>
</feature>
<name>A0A378BFM6_KLEPN</name>
<evidence type="ECO:0000313" key="3">
    <source>
        <dbReference type="EMBL" id="STV39448.1"/>
    </source>
</evidence>
<dbReference type="Proteomes" id="UP000255192">
    <property type="component" value="Unassembled WGS sequence"/>
</dbReference>
<dbReference type="Proteomes" id="UP000255099">
    <property type="component" value="Unassembled WGS sequence"/>
</dbReference>
<protein>
    <submittedName>
        <fullName evidence="3">Chloramphenicol resistance pump Cmr</fullName>
    </submittedName>
</protein>
<dbReference type="EMBL" id="UGLB01000003">
    <property type="protein sequence ID" value="STT49613.1"/>
    <property type="molecule type" value="Genomic_DNA"/>
</dbReference>
<evidence type="ECO:0000313" key="5">
    <source>
        <dbReference type="Proteomes" id="UP000255192"/>
    </source>
</evidence>
<evidence type="ECO:0000313" key="2">
    <source>
        <dbReference type="EMBL" id="STT49613.1"/>
    </source>
</evidence>
<gene>
    <name evidence="3" type="primary">mdfA_1</name>
    <name evidence="3" type="ORF">NCTC204_06513</name>
    <name evidence="2" type="ORF">NCTC9637_04575</name>
</gene>
<dbReference type="EMBL" id="UGMD01000002">
    <property type="protein sequence ID" value="STV39448.1"/>
    <property type="molecule type" value="Genomic_DNA"/>
</dbReference>